<evidence type="ECO:0000313" key="4">
    <source>
        <dbReference type="Proteomes" id="UP000290819"/>
    </source>
</evidence>
<reference evidence="3 4" key="1">
    <citation type="submission" date="2017-03" db="EMBL/GenBank/DDBJ databases">
        <authorList>
            <person name="Safronova V.I."/>
            <person name="Sazanova A.L."/>
            <person name="Chirak E.R."/>
        </authorList>
    </citation>
    <scope>NUCLEOTIDE SEQUENCE [LARGE SCALE GENOMIC DNA]</scope>
    <source>
        <strain evidence="3 4">Opo-243</strain>
    </source>
</reference>
<dbReference type="Proteomes" id="UP000290819">
    <property type="component" value="Unassembled WGS sequence"/>
</dbReference>
<feature type="domain" description="DUF2147" evidence="2">
    <location>
        <begin position="38"/>
        <end position="151"/>
    </location>
</feature>
<dbReference type="EMBL" id="MZXW01000055">
    <property type="protein sequence ID" value="RXT33518.1"/>
    <property type="molecule type" value="Genomic_DNA"/>
</dbReference>
<gene>
    <name evidence="3" type="ORF">B5V03_39010</name>
</gene>
<comment type="caution">
    <text evidence="3">The sequence shown here is derived from an EMBL/GenBank/DDBJ whole genome shotgun (WGS) entry which is preliminary data.</text>
</comment>
<keyword evidence="4" id="KW-1185">Reference proteome</keyword>
<keyword evidence="1" id="KW-0732">Signal</keyword>
<dbReference type="PANTHER" id="PTHR36919">
    <property type="entry name" value="BLR1215 PROTEIN"/>
    <property type="match status" value="1"/>
</dbReference>
<protein>
    <recommendedName>
        <fullName evidence="2">DUF2147 domain-containing protein</fullName>
    </recommendedName>
</protein>
<dbReference type="Gene3D" id="2.40.128.520">
    <property type="match status" value="1"/>
</dbReference>
<sequence length="154" mass="15986">MEALHFGAFSMTSRFAALIVNLAALFSTNSAQAQSADGTWLTQAGDARVKISKCGGGICGHIVWLREPMDTATGQPATDSKNPNPALAKRSMIGLPLFSGMQPSGPNKWSGQIYNADDGSTYASSVSVTGADSLRVEGCVGALCGGETWTRAGR</sequence>
<accession>A0A4Q1UFU4</accession>
<dbReference type="InterPro" id="IPR019223">
    <property type="entry name" value="DUF2147"/>
</dbReference>
<dbReference type="Pfam" id="PF09917">
    <property type="entry name" value="DUF2147"/>
    <property type="match status" value="1"/>
</dbReference>
<name>A0A4Q1UFU4_9BRAD</name>
<feature type="chain" id="PRO_5020742430" description="DUF2147 domain-containing protein" evidence="1">
    <location>
        <begin position="34"/>
        <end position="154"/>
    </location>
</feature>
<evidence type="ECO:0000259" key="2">
    <source>
        <dbReference type="Pfam" id="PF09917"/>
    </source>
</evidence>
<evidence type="ECO:0000256" key="1">
    <source>
        <dbReference type="SAM" id="SignalP"/>
    </source>
</evidence>
<dbReference type="AlphaFoldDB" id="A0A4Q1UFU4"/>
<dbReference type="PANTHER" id="PTHR36919:SF2">
    <property type="entry name" value="BLL6627 PROTEIN"/>
    <property type="match status" value="1"/>
</dbReference>
<evidence type="ECO:0000313" key="3">
    <source>
        <dbReference type="EMBL" id="RXT33518.1"/>
    </source>
</evidence>
<feature type="signal peptide" evidence="1">
    <location>
        <begin position="1"/>
        <end position="33"/>
    </location>
</feature>
<proteinExistence type="predicted"/>
<organism evidence="3 4">
    <name type="scientific">Bradyrhizobium betae</name>
    <dbReference type="NCBI Taxonomy" id="244734"/>
    <lineage>
        <taxon>Bacteria</taxon>
        <taxon>Pseudomonadati</taxon>
        <taxon>Pseudomonadota</taxon>
        <taxon>Alphaproteobacteria</taxon>
        <taxon>Hyphomicrobiales</taxon>
        <taxon>Nitrobacteraceae</taxon>
        <taxon>Bradyrhizobium</taxon>
    </lineage>
</organism>